<reference evidence="1 2" key="1">
    <citation type="submission" date="2020-08" db="EMBL/GenBank/DDBJ databases">
        <title>Genome public.</title>
        <authorList>
            <person name="Liu C."/>
            <person name="Sun Q."/>
        </authorList>
    </citation>
    <scope>NUCLEOTIDE SEQUENCE [LARGE SCALE GENOMIC DNA]</scope>
    <source>
        <strain evidence="1 2">M2</strain>
    </source>
</reference>
<sequence>MQQGPNIYQIKFEPDLPEDVLIAADVDGMEQRICGEDIYPYWEYIYENEGGFVETDGRYILCVLHTAGMQGGVVMFWDTAEEELVHVSDGAYCVAAVLYEGEVYTLQLVEHFMTEPHFAVSKVPFGTMDCFAETDPVEWDIPVDMETFSGQTDDIKLYVSGERIAAFIDGCLFVREECGG</sequence>
<proteinExistence type="predicted"/>
<dbReference type="RefSeq" id="WP_186968810.1">
    <property type="nucleotide sequence ID" value="NZ_JACOPK010000001.1"/>
</dbReference>
<organism evidence="1 2">
    <name type="scientific">Agathobaculum hominis</name>
    <dbReference type="NCBI Taxonomy" id="2763014"/>
    <lineage>
        <taxon>Bacteria</taxon>
        <taxon>Bacillati</taxon>
        <taxon>Bacillota</taxon>
        <taxon>Clostridia</taxon>
        <taxon>Eubacteriales</taxon>
        <taxon>Butyricicoccaceae</taxon>
        <taxon>Agathobaculum</taxon>
    </lineage>
</organism>
<protein>
    <submittedName>
        <fullName evidence="1">Uncharacterized protein</fullName>
    </submittedName>
</protein>
<keyword evidence="2" id="KW-1185">Reference proteome</keyword>
<evidence type="ECO:0000313" key="2">
    <source>
        <dbReference type="Proteomes" id="UP000641741"/>
    </source>
</evidence>
<dbReference type="Proteomes" id="UP000641741">
    <property type="component" value="Unassembled WGS sequence"/>
</dbReference>
<gene>
    <name evidence="1" type="ORF">H8S02_00885</name>
</gene>
<name>A0ABR7GJL7_9FIRM</name>
<accession>A0ABR7GJL7</accession>
<dbReference type="EMBL" id="JACOPK010000001">
    <property type="protein sequence ID" value="MBC5694514.1"/>
    <property type="molecule type" value="Genomic_DNA"/>
</dbReference>
<evidence type="ECO:0000313" key="1">
    <source>
        <dbReference type="EMBL" id="MBC5694514.1"/>
    </source>
</evidence>
<comment type="caution">
    <text evidence="1">The sequence shown here is derived from an EMBL/GenBank/DDBJ whole genome shotgun (WGS) entry which is preliminary data.</text>
</comment>